<dbReference type="STRING" id="1941349.STSP1_02071"/>
<keyword evidence="7" id="KW-1185">Reference proteome</keyword>
<evidence type="ECO:0000256" key="1">
    <source>
        <dbReference type="ARBA" id="ARBA00010528"/>
    </source>
</evidence>
<gene>
    <name evidence="6" type="primary">rplD</name>
    <name evidence="6" type="ORF">STSP1_02071</name>
</gene>
<dbReference type="PANTHER" id="PTHR10746:SF6">
    <property type="entry name" value="LARGE RIBOSOMAL SUBUNIT PROTEIN UL4M"/>
    <property type="match status" value="1"/>
</dbReference>
<dbReference type="Gene3D" id="3.40.1370.10">
    <property type="match status" value="1"/>
</dbReference>
<dbReference type="Pfam" id="PF00573">
    <property type="entry name" value="Ribosomal_L4"/>
    <property type="match status" value="1"/>
</dbReference>
<evidence type="ECO:0000313" key="6">
    <source>
        <dbReference type="EMBL" id="ARN57650.1"/>
    </source>
</evidence>
<dbReference type="RefSeq" id="WP_085756276.1">
    <property type="nucleotide sequence ID" value="NZ_CP021023.1"/>
</dbReference>
<dbReference type="NCBIfam" id="TIGR03953">
    <property type="entry name" value="rplD_bact"/>
    <property type="match status" value="1"/>
</dbReference>
<dbReference type="EMBL" id="CP021023">
    <property type="protein sequence ID" value="ARN57650.1"/>
    <property type="molecule type" value="Genomic_DNA"/>
</dbReference>
<evidence type="ECO:0000256" key="2">
    <source>
        <dbReference type="ARBA" id="ARBA00022980"/>
    </source>
</evidence>
<organism evidence="6 7">
    <name type="scientific">Sedimentisphaera salicampi</name>
    <dbReference type="NCBI Taxonomy" id="1941349"/>
    <lineage>
        <taxon>Bacteria</taxon>
        <taxon>Pseudomonadati</taxon>
        <taxon>Planctomycetota</taxon>
        <taxon>Phycisphaerae</taxon>
        <taxon>Sedimentisphaerales</taxon>
        <taxon>Sedimentisphaeraceae</taxon>
        <taxon>Sedimentisphaera</taxon>
    </lineage>
</organism>
<dbReference type="Proteomes" id="UP000193334">
    <property type="component" value="Chromosome"/>
</dbReference>
<comment type="similarity">
    <text evidence="1">Belongs to the universal ribosomal protein uL4 family.</text>
</comment>
<evidence type="ECO:0000313" key="7">
    <source>
        <dbReference type="Proteomes" id="UP000193334"/>
    </source>
</evidence>
<evidence type="ECO:0000256" key="5">
    <source>
        <dbReference type="ARBA" id="ARBA00035462"/>
    </source>
</evidence>
<dbReference type="GO" id="GO:0005840">
    <property type="term" value="C:ribosome"/>
    <property type="evidence" value="ECO:0007669"/>
    <property type="project" value="UniProtKB-KW"/>
</dbReference>
<dbReference type="GO" id="GO:1990904">
    <property type="term" value="C:ribonucleoprotein complex"/>
    <property type="evidence" value="ECO:0007669"/>
    <property type="project" value="UniProtKB-KW"/>
</dbReference>
<dbReference type="InterPro" id="IPR023574">
    <property type="entry name" value="Ribosomal_uL4_dom_sf"/>
</dbReference>
<evidence type="ECO:0000256" key="4">
    <source>
        <dbReference type="ARBA" id="ARBA00035244"/>
    </source>
</evidence>
<dbReference type="OrthoDB" id="9803201at2"/>
<dbReference type="GO" id="GO:0003735">
    <property type="term" value="F:structural constituent of ribosome"/>
    <property type="evidence" value="ECO:0007669"/>
    <property type="project" value="InterPro"/>
</dbReference>
<dbReference type="InterPro" id="IPR002136">
    <property type="entry name" value="Ribosomal_uL4"/>
</dbReference>
<dbReference type="GO" id="GO:0006412">
    <property type="term" value="P:translation"/>
    <property type="evidence" value="ECO:0007669"/>
    <property type="project" value="InterPro"/>
</dbReference>
<dbReference type="SUPFAM" id="SSF52166">
    <property type="entry name" value="Ribosomal protein L4"/>
    <property type="match status" value="1"/>
</dbReference>
<dbReference type="InterPro" id="IPR013005">
    <property type="entry name" value="Ribosomal_uL4-like"/>
</dbReference>
<sequence>MIDVTVYNKDGQQVDTISVSEESFGGEVRYPLLKQAIVMYHANKRVGTAATKSRGMVAGSSKKLFRQKGTGNARVGNMRTHKRVGGGVAFAKSVRDFGKKMPKKQRNIACKSALLAKLQSGSVSVIDELSFSEPKTKEMAGILKNLNIDRSCLVTLGDYDTNVYKSARNIQKIDVAALKDLNAGEICNKQKLLFTKEAFDKLLNG</sequence>
<dbReference type="PANTHER" id="PTHR10746">
    <property type="entry name" value="50S RIBOSOMAL PROTEIN L4"/>
    <property type="match status" value="1"/>
</dbReference>
<name>A0A1W6LPD9_9BACT</name>
<protein>
    <recommendedName>
        <fullName evidence="4">Large ribosomal subunit protein uL4</fullName>
    </recommendedName>
    <alternativeName>
        <fullName evidence="5">50S ribosomal protein L4</fullName>
    </alternativeName>
</protein>
<keyword evidence="2 6" id="KW-0689">Ribosomal protein</keyword>
<keyword evidence="3" id="KW-0687">Ribonucleoprotein</keyword>
<reference evidence="7" key="1">
    <citation type="submission" date="2017-04" db="EMBL/GenBank/DDBJ databases">
        <title>Comparative genomics and description of representatives of a novel lineage of planctomycetes thriving in anoxic sediments.</title>
        <authorList>
            <person name="Spring S."/>
            <person name="Bunk B."/>
            <person name="Sproer C."/>
        </authorList>
    </citation>
    <scope>NUCLEOTIDE SEQUENCE [LARGE SCALE GENOMIC DNA]</scope>
    <source>
        <strain evidence="7">ST-PulAB-D4</strain>
    </source>
</reference>
<accession>A0A1W6LPD9</accession>
<proteinExistence type="inferred from homology"/>
<dbReference type="KEGG" id="pbp:STSP1_02071"/>
<evidence type="ECO:0000256" key="3">
    <source>
        <dbReference type="ARBA" id="ARBA00023274"/>
    </source>
</evidence>
<dbReference type="AlphaFoldDB" id="A0A1W6LPD9"/>